<dbReference type="SMART" id="SM00630">
    <property type="entry name" value="Sema"/>
    <property type="match status" value="1"/>
</dbReference>
<evidence type="ECO:0000256" key="1">
    <source>
        <dbReference type="ARBA" id="ARBA00004613"/>
    </source>
</evidence>
<dbReference type="GO" id="GO:0071526">
    <property type="term" value="P:semaphorin-plexin signaling pathway"/>
    <property type="evidence" value="ECO:0007669"/>
    <property type="project" value="TreeGrafter"/>
</dbReference>
<comment type="caution">
    <text evidence="10">Lacks conserved residue(s) required for the propagation of feature annotation.</text>
</comment>
<dbReference type="FunFam" id="2.130.10.10:FF:000369">
    <property type="entry name" value="semaphorin-2A isoform X1"/>
    <property type="match status" value="1"/>
</dbReference>
<dbReference type="PROSITE" id="PS51004">
    <property type="entry name" value="SEMA"/>
    <property type="match status" value="1"/>
</dbReference>
<evidence type="ECO:0000313" key="14">
    <source>
        <dbReference type="Ensembl" id="ENSCCRP00015076261.1"/>
    </source>
</evidence>
<evidence type="ECO:0000256" key="8">
    <source>
        <dbReference type="ARBA" id="ARBA00023180"/>
    </source>
</evidence>
<evidence type="ECO:0000256" key="10">
    <source>
        <dbReference type="PROSITE-ProRule" id="PRU00352"/>
    </source>
</evidence>
<evidence type="ECO:0000313" key="15">
    <source>
        <dbReference type="Proteomes" id="UP000694700"/>
    </source>
</evidence>
<dbReference type="GO" id="GO:0005576">
    <property type="term" value="C:extracellular region"/>
    <property type="evidence" value="ECO:0007669"/>
    <property type="project" value="UniProtKB-SubCell"/>
</dbReference>
<evidence type="ECO:0000256" key="9">
    <source>
        <dbReference type="ARBA" id="ARBA00074148"/>
    </source>
</evidence>
<dbReference type="GO" id="GO:0030335">
    <property type="term" value="P:positive regulation of cell migration"/>
    <property type="evidence" value="ECO:0007669"/>
    <property type="project" value="TreeGrafter"/>
</dbReference>
<dbReference type="InterPro" id="IPR015943">
    <property type="entry name" value="WD40/YVTN_repeat-like_dom_sf"/>
</dbReference>
<evidence type="ECO:0000256" key="5">
    <source>
        <dbReference type="ARBA" id="ARBA00022782"/>
    </source>
</evidence>
<evidence type="ECO:0000256" key="6">
    <source>
        <dbReference type="ARBA" id="ARBA00022902"/>
    </source>
</evidence>
<keyword evidence="12" id="KW-1133">Transmembrane helix</keyword>
<evidence type="ECO:0000256" key="7">
    <source>
        <dbReference type="ARBA" id="ARBA00023157"/>
    </source>
</evidence>
<keyword evidence="5" id="KW-0221">Differentiation</keyword>
<keyword evidence="3" id="KW-0964">Secreted</keyword>
<feature type="compositionally biased region" description="Low complexity" evidence="11">
    <location>
        <begin position="787"/>
        <end position="797"/>
    </location>
</feature>
<keyword evidence="8" id="KW-0325">Glycoprotein</keyword>
<feature type="compositionally biased region" description="Low complexity" evidence="11">
    <location>
        <begin position="412"/>
        <end position="424"/>
    </location>
</feature>
<evidence type="ECO:0000256" key="11">
    <source>
        <dbReference type="SAM" id="MobiDB-lite"/>
    </source>
</evidence>
<evidence type="ECO:0000256" key="4">
    <source>
        <dbReference type="ARBA" id="ARBA00022729"/>
    </source>
</evidence>
<dbReference type="InterPro" id="IPR001627">
    <property type="entry name" value="Semap_dom"/>
</dbReference>
<comment type="subcellular location">
    <subcellularLocation>
        <location evidence="1">Secreted</location>
    </subcellularLocation>
</comment>
<proteinExistence type="predicted"/>
<dbReference type="SUPFAM" id="SSF101912">
    <property type="entry name" value="Sema domain"/>
    <property type="match status" value="1"/>
</dbReference>
<gene>
    <name evidence="14" type="primary">LOC109045202</name>
</gene>
<dbReference type="GO" id="GO:0001755">
    <property type="term" value="P:neural crest cell migration"/>
    <property type="evidence" value="ECO:0007669"/>
    <property type="project" value="TreeGrafter"/>
</dbReference>
<feature type="region of interest" description="Disordered" evidence="11">
    <location>
        <begin position="697"/>
        <end position="739"/>
    </location>
</feature>
<evidence type="ECO:0000256" key="12">
    <source>
        <dbReference type="SAM" id="Phobius"/>
    </source>
</evidence>
<feature type="region of interest" description="Disordered" evidence="11">
    <location>
        <begin position="882"/>
        <end position="907"/>
    </location>
</feature>
<keyword evidence="6" id="KW-0524">Neurogenesis</keyword>
<feature type="domain" description="Sema" evidence="13">
    <location>
        <begin position="72"/>
        <end position="553"/>
    </location>
</feature>
<dbReference type="Gene3D" id="3.30.1680.10">
    <property type="entry name" value="ligand-binding face of the semaphorins, domain 2"/>
    <property type="match status" value="1"/>
</dbReference>
<dbReference type="InterPro" id="IPR027231">
    <property type="entry name" value="Semaphorin"/>
</dbReference>
<sequence>MVFEAIQTISLLVGSQLHMKEVHYRSITGKPRSPLSRMVTDRAWCYSVVMAMVSLAWLLPAIAAATPFPSDLQPISVVRLEDSHRCPSFQGLVFNNGTERLGLDYQRMIRIQHMLYIAARDHVFVVNLTTAVDKIIPQQILTWRSTDVSKCAVRGRNSDECYNYIKVLVPRNDETLFACGTNALNPACRNYRLRTLEQVGQELLGQARCPFESRQSNVGVFAGGHFYSATVTDFQASDAVIYRSLGGEGRPVLRTVKYDSKWLREPHFLHAVEYGNYVYFFFSEIAVEHTGAGKVVYSRVARVCKNDSGGSSRVLDRHWTSFLKARLNCSVPGDTFFYFDVLQSLTSVLQINQRPAVVGVFTTQTNSIPGSAVCGFYLDDIERVFNGKFKEQKNSDSMWTPVPEEHVPEPRPGSCAGEGSASSYSSSVQFPDSVLSFIKTHPLMDESVSAINSQPLITSTASRYKLTQIVVDTAAGPHKNRSVVFLGSEDGRVLKILTGTQANSSRSSRLLEDLHIFSPTQCSGERTVLGLELDKEHHALFVAFSSCIIRVPLSRCAPHTTCKRRCLHTHDPYCIWLRTGHCADVAPGFKAGFEQDIDGDQSPSSDTCTDVMSAAGSDVNSAVDSASGVKQLPDAAALSDGFHFTLLGACVLVAFVLGAVVSGLLVSCYCSQRSHQSQEPEASLSLTSLATLNRLVDTRPDKNDLTSSQTYTSGPPVKSHVTEDEEFVSDLPTPDPTPELPIKNLKALNSQWERSHTFNSNQTLPSRHDDDAFKCTHMTASLLAGDSGSSHTPTSHHSCLKETPETSTPRKIPLQTLPERQVLLKIDNGVSTARQHSFHSGNIYELHRPLIAGGSCLTRQHSYSEPPPLQRAAIIRRTASLKPQIPPKPTNIPPKHYPRTPNTATDL</sequence>
<reference evidence="14" key="1">
    <citation type="submission" date="2025-08" db="UniProtKB">
        <authorList>
            <consortium name="Ensembl"/>
        </authorList>
    </citation>
    <scope>IDENTIFICATION</scope>
</reference>
<dbReference type="Proteomes" id="UP000694700">
    <property type="component" value="Unplaced"/>
</dbReference>
<accession>A0A8C1X429</accession>
<dbReference type="GO" id="GO:0030215">
    <property type="term" value="F:semaphorin receptor binding"/>
    <property type="evidence" value="ECO:0007669"/>
    <property type="project" value="InterPro"/>
</dbReference>
<dbReference type="GO" id="GO:0045499">
    <property type="term" value="F:chemorepellent activity"/>
    <property type="evidence" value="ECO:0007669"/>
    <property type="project" value="TreeGrafter"/>
</dbReference>
<keyword evidence="2" id="KW-0217">Developmental protein</keyword>
<organism evidence="14 15">
    <name type="scientific">Cyprinus carpio</name>
    <name type="common">Common carp</name>
    <dbReference type="NCBI Taxonomy" id="7962"/>
    <lineage>
        <taxon>Eukaryota</taxon>
        <taxon>Metazoa</taxon>
        <taxon>Chordata</taxon>
        <taxon>Craniata</taxon>
        <taxon>Vertebrata</taxon>
        <taxon>Euteleostomi</taxon>
        <taxon>Actinopterygii</taxon>
        <taxon>Neopterygii</taxon>
        <taxon>Teleostei</taxon>
        <taxon>Ostariophysi</taxon>
        <taxon>Cypriniformes</taxon>
        <taxon>Cyprinidae</taxon>
        <taxon>Cyprininae</taxon>
        <taxon>Cyprinus</taxon>
    </lineage>
</organism>
<dbReference type="Pfam" id="PF01403">
    <property type="entry name" value="Sema"/>
    <property type="match status" value="1"/>
</dbReference>
<feature type="transmembrane region" description="Helical" evidence="12">
    <location>
        <begin position="43"/>
        <end position="65"/>
    </location>
</feature>
<keyword evidence="12" id="KW-0812">Transmembrane</keyword>
<dbReference type="InterPro" id="IPR036352">
    <property type="entry name" value="Semap_dom_sf"/>
</dbReference>
<feature type="region of interest" description="Disordered" evidence="11">
    <location>
        <begin position="393"/>
        <end position="424"/>
    </location>
</feature>
<protein>
    <recommendedName>
        <fullName evidence="9">Semaphorin-2A</fullName>
    </recommendedName>
</protein>
<keyword evidence="4" id="KW-0732">Signal</keyword>
<dbReference type="Ensembl" id="ENSCCRT00015078734.1">
    <property type="protein sequence ID" value="ENSCCRP00015076261.1"/>
    <property type="gene ID" value="ENSCCRG00015030838.1"/>
</dbReference>
<dbReference type="GO" id="GO:0007411">
    <property type="term" value="P:axon guidance"/>
    <property type="evidence" value="ECO:0007669"/>
    <property type="project" value="TreeGrafter"/>
</dbReference>
<feature type="region of interest" description="Disordered" evidence="11">
    <location>
        <begin position="784"/>
        <end position="811"/>
    </location>
</feature>
<name>A0A8C1X429_CYPCA</name>
<dbReference type="AlphaFoldDB" id="A0A8C1X429"/>
<dbReference type="Gene3D" id="2.130.10.10">
    <property type="entry name" value="YVTN repeat-like/Quinoprotein amine dehydrogenase"/>
    <property type="match status" value="1"/>
</dbReference>
<dbReference type="PANTHER" id="PTHR11036:SF11">
    <property type="entry name" value="SEMAPHORIN-6C"/>
    <property type="match status" value="1"/>
</dbReference>
<keyword evidence="7" id="KW-1015">Disulfide bond</keyword>
<dbReference type="GO" id="GO:0005886">
    <property type="term" value="C:plasma membrane"/>
    <property type="evidence" value="ECO:0007669"/>
    <property type="project" value="TreeGrafter"/>
</dbReference>
<evidence type="ECO:0000256" key="3">
    <source>
        <dbReference type="ARBA" id="ARBA00022525"/>
    </source>
</evidence>
<dbReference type="FunFam" id="3.30.1680.10:FF:000026">
    <property type="entry name" value="Sema domain, transmembrane domain (TM), and cytoplasmic domain, (semaphorin) 6D"/>
    <property type="match status" value="1"/>
</dbReference>
<dbReference type="PANTHER" id="PTHR11036">
    <property type="entry name" value="SEMAPHORIN"/>
    <property type="match status" value="1"/>
</dbReference>
<evidence type="ECO:0000256" key="2">
    <source>
        <dbReference type="ARBA" id="ARBA00022473"/>
    </source>
</evidence>
<evidence type="ECO:0000259" key="13">
    <source>
        <dbReference type="PROSITE" id="PS51004"/>
    </source>
</evidence>
<keyword evidence="12" id="KW-0472">Membrane</keyword>
<feature type="transmembrane region" description="Helical" evidence="12">
    <location>
        <begin position="642"/>
        <end position="666"/>
    </location>
</feature>